<evidence type="ECO:0000259" key="23">
    <source>
        <dbReference type="PROSITE" id="PS51337"/>
    </source>
</evidence>
<keyword evidence="9" id="KW-0028">Amino-acid biosynthesis</keyword>
<dbReference type="Proteomes" id="UP000006437">
    <property type="component" value="Unassembled WGS sequence"/>
</dbReference>
<name>G9X3F8_9FIRM</name>
<comment type="similarity">
    <text evidence="5">Belongs to the vitamin-B12 dependent methionine synthase family.</text>
</comment>
<dbReference type="InterPro" id="IPR036589">
    <property type="entry name" value="HCY_dom_sf"/>
</dbReference>
<dbReference type="PANTHER" id="PTHR45833:SF1">
    <property type="entry name" value="METHIONINE SYNTHASE"/>
    <property type="match status" value="1"/>
</dbReference>
<organism evidence="24 25">
    <name type="scientific">Peptoanaerobacter stomatis</name>
    <dbReference type="NCBI Taxonomy" id="796937"/>
    <lineage>
        <taxon>Bacteria</taxon>
        <taxon>Bacillati</taxon>
        <taxon>Bacillota</taxon>
        <taxon>Clostridia</taxon>
        <taxon>Peptostreptococcales</taxon>
        <taxon>Filifactoraceae</taxon>
        <taxon>Peptoanaerobacter</taxon>
    </lineage>
</organism>
<evidence type="ECO:0000313" key="25">
    <source>
        <dbReference type="Proteomes" id="UP000006437"/>
    </source>
</evidence>
<evidence type="ECO:0000256" key="16">
    <source>
        <dbReference type="ARBA" id="ARBA00023285"/>
    </source>
</evidence>
<dbReference type="Pfam" id="PF02310">
    <property type="entry name" value="B12-binding"/>
    <property type="match status" value="1"/>
</dbReference>
<dbReference type="Pfam" id="PF02607">
    <property type="entry name" value="B12-binding_2"/>
    <property type="match status" value="1"/>
</dbReference>
<sequence>MFKIKFRDLLRKELIILDGAMGSVLQQKGMQAGELPEILNITNPELIQDINGAYYKSGANVTYTNTFGANRLKFEGSSYDFKEIIKAAVKNAQIARENVKNDREKFVALDIGPLGKLLKPIGDLEFEDAVDIFKEMIEAGVEAGADLIAIETMSDTYELKAAVIAAKEVCDLPIIATVAFSDDKRLLNGADAKSVIALLEGLRVDVLGFNCGLDPRNIDDLVEEFISYSSTPIAIKPNAGIPENVNGVIKFNLEPDGFGKIVGDFVEKGVMLVGGCCGTTPEHIKKLYEYTKDKKICKQTFKNHTLISSYTKCVVCDRPIIIGERINPTGKKLLKQALMNKDFSYILKEAVIQEENRAEILDLNVGMNDIDEEEMMIKTIKAVQEISTLPLQIDSAKINVIEQGLRIYNGKAMLNSVNGKKESMEKIFPLVKKYGAVVVALTLDENGIPENAEGRYKIAEKIVKTAKEYGIDKKDIVVDPLCMTISSDKNAANETLKALDLIKKNLGVKTTLGVSNISFGLPQRELINHTFFSMALKTGLDFGIINPLAEDMIRAYDAHMVLAGLDENALNYISKYSQAKKETQTPIKNQMTLCESIKKGLKEDSFMIAKSMLSDKQPLDIINEELIPALDEVGLGFEKGTVFLPQLMMSADAASRAFDALKEKLISLEDKSKEKDKIILATVKGDIHDIGKNIVKVLLENYGYDVYDLGKDVDYNTILDAIVKENVKLVGLSALMTTTVDNMQKTIELIKEKTPKTQIMVGGAVLTKDYSMKIGADRYCKDAMESVRYAKEVFGR</sequence>
<keyword evidence="8 19" id="KW-0489">Methyltransferase</keyword>
<dbReference type="GO" id="GO:0005829">
    <property type="term" value="C:cytosol"/>
    <property type="evidence" value="ECO:0007669"/>
    <property type="project" value="TreeGrafter"/>
</dbReference>
<gene>
    <name evidence="24" type="ORF">HMPREF9629_00915</name>
</gene>
<dbReference type="EC" id="2.1.1.13" evidence="6"/>
<feature type="domain" description="B12-binding" evidence="22">
    <location>
        <begin position="675"/>
        <end position="796"/>
    </location>
</feature>
<keyword evidence="13 19" id="KW-0479">Metal-binding</keyword>
<evidence type="ECO:0000313" key="24">
    <source>
        <dbReference type="EMBL" id="EHL09923.1"/>
    </source>
</evidence>
<feature type="binding site" evidence="19">
    <location>
        <position position="277"/>
    </location>
    <ligand>
        <name>Zn(2+)</name>
        <dbReference type="ChEBI" id="CHEBI:29105"/>
    </ligand>
</feature>
<evidence type="ECO:0000256" key="4">
    <source>
        <dbReference type="ARBA" id="ARBA00005178"/>
    </source>
</evidence>
<evidence type="ECO:0000256" key="8">
    <source>
        <dbReference type="ARBA" id="ARBA00022603"/>
    </source>
</evidence>
<dbReference type="Gene3D" id="3.40.50.280">
    <property type="entry name" value="Cobalamin-binding domain"/>
    <property type="match status" value="1"/>
</dbReference>
<evidence type="ECO:0000256" key="11">
    <source>
        <dbReference type="ARBA" id="ARBA00022679"/>
    </source>
</evidence>
<keyword evidence="10" id="KW-0846">Cobalamin</keyword>
<dbReference type="Gene3D" id="3.20.20.330">
    <property type="entry name" value="Homocysteine-binding-like domain"/>
    <property type="match status" value="1"/>
</dbReference>
<dbReference type="PIRSF" id="PIRSF037472">
    <property type="entry name" value="DHPS_mtfrase"/>
    <property type="match status" value="1"/>
</dbReference>
<comment type="cofactor">
    <cofactor evidence="2 19">
        <name>Zn(2+)</name>
        <dbReference type="ChEBI" id="CHEBI:29105"/>
    </cofactor>
</comment>
<dbReference type="SMART" id="SM01018">
    <property type="entry name" value="B12-binding_2"/>
    <property type="match status" value="1"/>
</dbReference>
<reference evidence="24 25" key="1">
    <citation type="submission" date="2011-08" db="EMBL/GenBank/DDBJ databases">
        <title>The Genome Sequence of Eubacteriaceae bacterium ACC19a.</title>
        <authorList>
            <consortium name="The Broad Institute Genome Sequencing Platform"/>
            <person name="Earl A."/>
            <person name="Ward D."/>
            <person name="Feldgarden M."/>
            <person name="Gevers D."/>
            <person name="Sizova M."/>
            <person name="Hazen A."/>
            <person name="Epstein S."/>
            <person name="Young S.K."/>
            <person name="Zeng Q."/>
            <person name="Gargeya S."/>
            <person name="Fitzgerald M."/>
            <person name="Haas B."/>
            <person name="Abouelleil A."/>
            <person name="Alvarado L."/>
            <person name="Arachchi H.M."/>
            <person name="Berlin A."/>
            <person name="Brown A."/>
            <person name="Chapman S.B."/>
            <person name="Chen Z."/>
            <person name="Dunbar C."/>
            <person name="Freedman E."/>
            <person name="Gearin G."/>
            <person name="Gellesch M."/>
            <person name="Goldberg J."/>
            <person name="Griggs A."/>
            <person name="Gujja S."/>
            <person name="Heiman D."/>
            <person name="Howarth C."/>
            <person name="Larson L."/>
            <person name="Lui A."/>
            <person name="MacDonald P.J.P."/>
            <person name="Montmayeur A."/>
            <person name="Murphy C."/>
            <person name="Neiman D."/>
            <person name="Pearson M."/>
            <person name="Priest M."/>
            <person name="Roberts A."/>
            <person name="Saif S."/>
            <person name="Shea T."/>
            <person name="Shenoy N."/>
            <person name="Sisk P."/>
            <person name="Stolte C."/>
            <person name="Sykes S."/>
            <person name="Wortman J."/>
            <person name="Nusbaum C."/>
            <person name="Birren B."/>
        </authorList>
    </citation>
    <scope>NUCLEOTIDE SEQUENCE [LARGE SCALE GENOMIC DNA]</scope>
    <source>
        <strain evidence="24 25">ACC19a</strain>
    </source>
</reference>
<dbReference type="GO" id="GO:0031419">
    <property type="term" value="F:cobalamin binding"/>
    <property type="evidence" value="ECO:0007669"/>
    <property type="project" value="UniProtKB-KW"/>
</dbReference>
<dbReference type="GO" id="GO:0032259">
    <property type="term" value="P:methylation"/>
    <property type="evidence" value="ECO:0007669"/>
    <property type="project" value="UniProtKB-KW"/>
</dbReference>
<dbReference type="PATRIC" id="fig|796937.3.peg.2152"/>
<comment type="caution">
    <text evidence="24">The sequence shown here is derived from an EMBL/GenBank/DDBJ whole genome shotgun (WGS) entry which is preliminary data.</text>
</comment>
<evidence type="ECO:0000256" key="17">
    <source>
        <dbReference type="ARBA" id="ARBA00025552"/>
    </source>
</evidence>
<evidence type="ECO:0000256" key="10">
    <source>
        <dbReference type="ARBA" id="ARBA00022628"/>
    </source>
</evidence>
<evidence type="ECO:0000256" key="13">
    <source>
        <dbReference type="ARBA" id="ARBA00022723"/>
    </source>
</evidence>
<dbReference type="RefSeq" id="WP_009525150.1">
    <property type="nucleotide sequence ID" value="NZ_JH414550.1"/>
</dbReference>
<dbReference type="SUPFAM" id="SSF51717">
    <property type="entry name" value="Dihydropteroate synthetase-like"/>
    <property type="match status" value="1"/>
</dbReference>
<dbReference type="InterPro" id="IPR036594">
    <property type="entry name" value="Meth_synthase_dom"/>
</dbReference>
<comment type="function">
    <text evidence="17">Catalyzes the transfer of a methyl group from methyl-cobalamin to homocysteine, yielding enzyme-bound cob(I)alamin and methionine. Subsequently, remethylates the cofactor using methyltetrahydrofolate.</text>
</comment>
<keyword evidence="11 19" id="KW-0808">Transferase</keyword>
<evidence type="ECO:0000259" key="22">
    <source>
        <dbReference type="PROSITE" id="PS51332"/>
    </source>
</evidence>
<dbReference type="SUPFAM" id="SSF52242">
    <property type="entry name" value="Cobalamin (vitamin B12)-binding domain"/>
    <property type="match status" value="1"/>
</dbReference>
<dbReference type="Pfam" id="PF00809">
    <property type="entry name" value="Pterin_bind"/>
    <property type="match status" value="1"/>
</dbReference>
<dbReference type="Gene3D" id="3.20.20.20">
    <property type="entry name" value="Dihydropteroate synthase-like"/>
    <property type="match status" value="1"/>
</dbReference>
<evidence type="ECO:0000256" key="15">
    <source>
        <dbReference type="ARBA" id="ARBA00023167"/>
    </source>
</evidence>
<dbReference type="AlphaFoldDB" id="G9X3F8"/>
<dbReference type="SUPFAM" id="SSF47644">
    <property type="entry name" value="Methionine synthase domain"/>
    <property type="match status" value="1"/>
</dbReference>
<feature type="binding site" evidence="19">
    <location>
        <position position="211"/>
    </location>
    <ligand>
        <name>Zn(2+)</name>
        <dbReference type="ChEBI" id="CHEBI:29105"/>
    </ligand>
</feature>
<comment type="cofactor">
    <cofactor evidence="3">
        <name>methylcob(III)alamin</name>
        <dbReference type="ChEBI" id="CHEBI:28115"/>
    </cofactor>
</comment>
<evidence type="ECO:0000256" key="5">
    <source>
        <dbReference type="ARBA" id="ARBA00010398"/>
    </source>
</evidence>
<dbReference type="Pfam" id="PF02574">
    <property type="entry name" value="S-methyl_trans"/>
    <property type="match status" value="1"/>
</dbReference>
<evidence type="ECO:0000256" key="6">
    <source>
        <dbReference type="ARBA" id="ARBA00012032"/>
    </source>
</evidence>
<dbReference type="InterPro" id="IPR003759">
    <property type="entry name" value="Cbl-bd_cap"/>
</dbReference>
<comment type="catalytic activity">
    <reaction evidence="1">
        <text>(6S)-5-methyl-5,6,7,8-tetrahydrofolate + L-homocysteine = (6S)-5,6,7,8-tetrahydrofolate + L-methionine</text>
        <dbReference type="Rhea" id="RHEA:11172"/>
        <dbReference type="ChEBI" id="CHEBI:18608"/>
        <dbReference type="ChEBI" id="CHEBI:57453"/>
        <dbReference type="ChEBI" id="CHEBI:57844"/>
        <dbReference type="ChEBI" id="CHEBI:58199"/>
        <dbReference type="EC" id="2.1.1.13"/>
    </reaction>
</comment>
<dbReference type="SUPFAM" id="SSF82282">
    <property type="entry name" value="Homocysteine S-methyltransferase"/>
    <property type="match status" value="1"/>
</dbReference>
<dbReference type="UniPathway" id="UPA00051">
    <property type="reaction ID" value="UER00081"/>
</dbReference>
<evidence type="ECO:0000256" key="2">
    <source>
        <dbReference type="ARBA" id="ARBA00001947"/>
    </source>
</evidence>
<comment type="pathway">
    <text evidence="4">Amino-acid biosynthesis; L-methionine biosynthesis via de novo pathway; L-methionine from L-homocysteine (MetH route): step 1/1.</text>
</comment>
<dbReference type="InterPro" id="IPR050554">
    <property type="entry name" value="Met_Synthase/Corrinoid"/>
</dbReference>
<dbReference type="HOGENOM" id="CLU_004914_0_2_9"/>
<dbReference type="InterPro" id="IPR000489">
    <property type="entry name" value="Pterin-binding_dom"/>
</dbReference>
<dbReference type="PROSITE" id="PS51337">
    <property type="entry name" value="B12_BINDING_NTER"/>
    <property type="match status" value="1"/>
</dbReference>
<protein>
    <recommendedName>
        <fullName evidence="7">Methionine synthase</fullName>
        <ecNumber evidence="6">2.1.1.13</ecNumber>
    </recommendedName>
    <alternativeName>
        <fullName evidence="18">5-methyltetrahydrofolate--homocysteine methyltransferase</fullName>
    </alternativeName>
</protein>
<evidence type="ECO:0000256" key="18">
    <source>
        <dbReference type="ARBA" id="ARBA00031040"/>
    </source>
</evidence>
<evidence type="ECO:0000256" key="7">
    <source>
        <dbReference type="ARBA" id="ARBA00013998"/>
    </source>
</evidence>
<dbReference type="InterPro" id="IPR017215">
    <property type="entry name" value="MetH_bac"/>
</dbReference>
<evidence type="ECO:0000259" key="20">
    <source>
        <dbReference type="PROSITE" id="PS50970"/>
    </source>
</evidence>
<keyword evidence="12" id="KW-0949">S-adenosyl-L-methionine</keyword>
<evidence type="ECO:0000259" key="21">
    <source>
        <dbReference type="PROSITE" id="PS50972"/>
    </source>
</evidence>
<dbReference type="BioCyc" id="EBAC796937-HMP:GMGH-917-MONOMER"/>
<dbReference type="GO" id="GO:0008705">
    <property type="term" value="F:methionine synthase activity"/>
    <property type="evidence" value="ECO:0007669"/>
    <property type="project" value="UniProtKB-EC"/>
</dbReference>
<evidence type="ECO:0000256" key="3">
    <source>
        <dbReference type="ARBA" id="ARBA00001956"/>
    </source>
</evidence>
<dbReference type="InterPro" id="IPR011005">
    <property type="entry name" value="Dihydropteroate_synth-like_sf"/>
</dbReference>
<dbReference type="PROSITE" id="PS51332">
    <property type="entry name" value="B12_BINDING"/>
    <property type="match status" value="1"/>
</dbReference>
<keyword evidence="14 19" id="KW-0862">Zinc</keyword>
<dbReference type="InterPro" id="IPR006158">
    <property type="entry name" value="Cobalamin-bd"/>
</dbReference>
<evidence type="ECO:0000256" key="19">
    <source>
        <dbReference type="PROSITE-ProRule" id="PRU00333"/>
    </source>
</evidence>
<dbReference type="EMBL" id="AFZE01000058">
    <property type="protein sequence ID" value="EHL09923.1"/>
    <property type="molecule type" value="Genomic_DNA"/>
</dbReference>
<keyword evidence="15" id="KW-0486">Methionine biosynthesis</keyword>
<feature type="domain" description="B12-binding N-terminal" evidence="23">
    <location>
        <begin position="580"/>
        <end position="673"/>
    </location>
</feature>
<feature type="binding site" evidence="19">
    <location>
        <position position="276"/>
    </location>
    <ligand>
        <name>Zn(2+)</name>
        <dbReference type="ChEBI" id="CHEBI:29105"/>
    </ligand>
</feature>
<accession>G9X3F8</accession>
<evidence type="ECO:0000256" key="1">
    <source>
        <dbReference type="ARBA" id="ARBA00001700"/>
    </source>
</evidence>
<dbReference type="Gene3D" id="1.10.1240.10">
    <property type="entry name" value="Methionine synthase domain"/>
    <property type="match status" value="1"/>
</dbReference>
<evidence type="ECO:0000256" key="9">
    <source>
        <dbReference type="ARBA" id="ARBA00022605"/>
    </source>
</evidence>
<dbReference type="InterPro" id="IPR036724">
    <property type="entry name" value="Cobalamin-bd_sf"/>
</dbReference>
<dbReference type="PROSITE" id="PS50972">
    <property type="entry name" value="PTERIN_BINDING"/>
    <property type="match status" value="1"/>
</dbReference>
<feature type="domain" description="Pterin-binding" evidence="21">
    <location>
        <begin position="319"/>
        <end position="571"/>
    </location>
</feature>
<dbReference type="GO" id="GO:0046872">
    <property type="term" value="F:metal ion binding"/>
    <property type="evidence" value="ECO:0007669"/>
    <property type="project" value="UniProtKB-KW"/>
</dbReference>
<evidence type="ECO:0000256" key="14">
    <source>
        <dbReference type="ARBA" id="ARBA00022833"/>
    </source>
</evidence>
<dbReference type="NCBIfam" id="NF005719">
    <property type="entry name" value="PRK07535.1"/>
    <property type="match status" value="1"/>
</dbReference>
<dbReference type="PROSITE" id="PS50970">
    <property type="entry name" value="HCY"/>
    <property type="match status" value="1"/>
</dbReference>
<feature type="domain" description="Hcy-binding" evidence="20">
    <location>
        <begin position="3"/>
        <end position="291"/>
    </location>
</feature>
<dbReference type="PANTHER" id="PTHR45833">
    <property type="entry name" value="METHIONINE SYNTHASE"/>
    <property type="match status" value="1"/>
</dbReference>
<dbReference type="InterPro" id="IPR003726">
    <property type="entry name" value="HCY_dom"/>
</dbReference>
<evidence type="ECO:0000256" key="12">
    <source>
        <dbReference type="ARBA" id="ARBA00022691"/>
    </source>
</evidence>
<dbReference type="GO" id="GO:0046653">
    <property type="term" value="P:tetrahydrofolate metabolic process"/>
    <property type="evidence" value="ECO:0007669"/>
    <property type="project" value="TreeGrafter"/>
</dbReference>
<proteinExistence type="inferred from homology"/>
<keyword evidence="16" id="KW-0170">Cobalt</keyword>
<dbReference type="GO" id="GO:0050667">
    <property type="term" value="P:homocysteine metabolic process"/>
    <property type="evidence" value="ECO:0007669"/>
    <property type="project" value="TreeGrafter"/>
</dbReference>